<gene>
    <name evidence="1" type="ORF">ACFR9U_19030</name>
</gene>
<dbReference type="InterPro" id="IPR055998">
    <property type="entry name" value="DUF7576"/>
</dbReference>
<dbReference type="AlphaFoldDB" id="A0ABD6CFR9"/>
<keyword evidence="2" id="KW-1185">Reference proteome</keyword>
<accession>A0ABD6CFR9</accession>
<evidence type="ECO:0000313" key="1">
    <source>
        <dbReference type="EMBL" id="MFD1589080.1"/>
    </source>
</evidence>
<evidence type="ECO:0008006" key="3">
    <source>
        <dbReference type="Google" id="ProtNLM"/>
    </source>
</evidence>
<proteinExistence type="predicted"/>
<dbReference type="Proteomes" id="UP001597119">
    <property type="component" value="Unassembled WGS sequence"/>
</dbReference>
<sequence>MKRCDHCDDEIETSDWYPTLARERTQGVVLFSFCSVPCRNEWLSAEDD</sequence>
<name>A0ABD6CFR9_9EURY</name>
<comment type="caution">
    <text evidence="1">The sequence shown here is derived from an EMBL/GenBank/DDBJ whole genome shotgun (WGS) entry which is preliminary data.</text>
</comment>
<dbReference type="RefSeq" id="WP_247378728.1">
    <property type="nucleotide sequence ID" value="NZ_JALLGV010000005.1"/>
</dbReference>
<evidence type="ECO:0000313" key="2">
    <source>
        <dbReference type="Proteomes" id="UP001597119"/>
    </source>
</evidence>
<organism evidence="1 2">
    <name type="scientific">Halorientalis brevis</name>
    <dbReference type="NCBI Taxonomy" id="1126241"/>
    <lineage>
        <taxon>Archaea</taxon>
        <taxon>Methanobacteriati</taxon>
        <taxon>Methanobacteriota</taxon>
        <taxon>Stenosarchaea group</taxon>
        <taxon>Halobacteria</taxon>
        <taxon>Halobacteriales</taxon>
        <taxon>Haloarculaceae</taxon>
        <taxon>Halorientalis</taxon>
    </lineage>
</organism>
<protein>
    <recommendedName>
        <fullName evidence="3">MYM-type domain-containing protein</fullName>
    </recommendedName>
</protein>
<dbReference type="EMBL" id="JBHUDJ010000014">
    <property type="protein sequence ID" value="MFD1589080.1"/>
    <property type="molecule type" value="Genomic_DNA"/>
</dbReference>
<reference evidence="1 2" key="1">
    <citation type="journal article" date="2019" name="Int. J. Syst. Evol. Microbiol.">
        <title>The Global Catalogue of Microorganisms (GCM) 10K type strain sequencing project: providing services to taxonomists for standard genome sequencing and annotation.</title>
        <authorList>
            <consortium name="The Broad Institute Genomics Platform"/>
            <consortium name="The Broad Institute Genome Sequencing Center for Infectious Disease"/>
            <person name="Wu L."/>
            <person name="Ma J."/>
        </authorList>
    </citation>
    <scope>NUCLEOTIDE SEQUENCE [LARGE SCALE GENOMIC DNA]</scope>
    <source>
        <strain evidence="1 2">CGMCC 1.12125</strain>
    </source>
</reference>
<dbReference type="Pfam" id="PF24461">
    <property type="entry name" value="DUF7576"/>
    <property type="match status" value="1"/>
</dbReference>